<dbReference type="Pfam" id="PF19461">
    <property type="entry name" value="DUF5998"/>
    <property type="match status" value="1"/>
</dbReference>
<dbReference type="InterPro" id="IPR046040">
    <property type="entry name" value="DUF5998"/>
</dbReference>
<keyword evidence="2" id="KW-1185">Reference proteome</keyword>
<dbReference type="RefSeq" id="WP_204425522.1">
    <property type="nucleotide sequence ID" value="NZ_CP070228.1"/>
</dbReference>
<dbReference type="EMBL" id="CP070228">
    <property type="protein sequence ID" value="QRV02875.1"/>
    <property type="molecule type" value="Genomic_DNA"/>
</dbReference>
<dbReference type="Proteomes" id="UP000602653">
    <property type="component" value="Chromosome"/>
</dbReference>
<organism evidence="1 2">
    <name type="scientific">Arcanobacterium phocisimile</name>
    <dbReference type="NCBI Taxonomy" id="1302235"/>
    <lineage>
        <taxon>Bacteria</taxon>
        <taxon>Bacillati</taxon>
        <taxon>Actinomycetota</taxon>
        <taxon>Actinomycetes</taxon>
        <taxon>Actinomycetales</taxon>
        <taxon>Actinomycetaceae</taxon>
        <taxon>Arcanobacterium</taxon>
    </lineage>
</organism>
<name>A0ABX7IJ46_9ACTO</name>
<evidence type="ECO:0000313" key="1">
    <source>
        <dbReference type="EMBL" id="QRV02875.1"/>
    </source>
</evidence>
<gene>
    <name evidence="1" type="ORF">JTE88_03900</name>
</gene>
<proteinExistence type="predicted"/>
<accession>A0ABX7IJ46</accession>
<reference evidence="1 2" key="1">
    <citation type="submission" date="2021-02" db="EMBL/GenBank/DDBJ databases">
        <title>Complete Genome Sequence of Arcanobacterium phocisimile strain DSM 26142T from a harbour seal.</title>
        <authorList>
            <person name="Borowiak M."/>
            <person name="Alssahen M."/>
            <person name="Malorny B."/>
            <person name="Laemmler C."/>
            <person name="Siebert U."/>
            <person name="Ploetz M."/>
            <person name="Abdulmawjood A."/>
        </authorList>
    </citation>
    <scope>NUCLEOTIDE SEQUENCE [LARGE SCALE GENOMIC DNA]</scope>
    <source>
        <strain evidence="1 2">DSM 26142</strain>
    </source>
</reference>
<protein>
    <submittedName>
        <fullName evidence="1">Uncharacterized protein</fullName>
    </submittedName>
</protein>
<sequence>MNNDRRSEFLNALQVFVPPGSFVVDDVVELLGDEEIWAFYVRPETIFDADSVYERIVVFLATPRRLVLMYTDTSYEMSSAGELVTTLQAIGFDSIKEYHVVKRRHLEGDHAGELNSLTLRLRWGSAFTQDLQPAACDDPACTNDHGYVGVTTNEDFQMFLDERHDGQYFAQGVDFVRTLVSILGQR</sequence>
<evidence type="ECO:0000313" key="2">
    <source>
        <dbReference type="Proteomes" id="UP000602653"/>
    </source>
</evidence>